<dbReference type="AlphaFoldDB" id="A0A8W7PMK3"/>
<dbReference type="EnsemblMetazoa" id="ACOM034348-RA">
    <property type="protein sequence ID" value="ACOM034348-PA.1"/>
    <property type="gene ID" value="ACOM034348"/>
</dbReference>
<organism evidence="1">
    <name type="scientific">Anopheles coluzzii</name>
    <name type="common">African malaria mosquito</name>
    <dbReference type="NCBI Taxonomy" id="1518534"/>
    <lineage>
        <taxon>Eukaryota</taxon>
        <taxon>Metazoa</taxon>
        <taxon>Ecdysozoa</taxon>
        <taxon>Arthropoda</taxon>
        <taxon>Hexapoda</taxon>
        <taxon>Insecta</taxon>
        <taxon>Pterygota</taxon>
        <taxon>Neoptera</taxon>
        <taxon>Endopterygota</taxon>
        <taxon>Diptera</taxon>
        <taxon>Nematocera</taxon>
        <taxon>Culicoidea</taxon>
        <taxon>Culicidae</taxon>
        <taxon>Anophelinae</taxon>
        <taxon>Anopheles</taxon>
    </lineage>
</organism>
<sequence length="116" mass="11946">MTMPANSTFHTISRQSGSIEKKSIVCLSAYTYMLSAVPFGSGYGPATSVGGELSLQAISSSADVALQPGSVPLPLRPVPAGQQLLVPAVDLFPPVSRVTASSSRSIVRSGTDPALR</sequence>
<name>A0A8W7PMK3_ANOCL</name>
<reference evidence="1" key="1">
    <citation type="submission" date="2022-08" db="UniProtKB">
        <authorList>
            <consortium name="EnsemblMetazoa"/>
        </authorList>
    </citation>
    <scope>IDENTIFICATION</scope>
</reference>
<accession>A0A8W7PMK3</accession>
<protein>
    <submittedName>
        <fullName evidence="1">Uncharacterized protein</fullName>
    </submittedName>
</protein>
<evidence type="ECO:0000313" key="1">
    <source>
        <dbReference type="EnsemblMetazoa" id="ACOM034348-PA.1"/>
    </source>
</evidence>
<proteinExistence type="predicted"/>
<dbReference type="Proteomes" id="UP000075882">
    <property type="component" value="Unassembled WGS sequence"/>
</dbReference>